<sequence>MKKMPVALMLAATVFAGVATYTVPAQAATNSVVKPELDEGMVKLEVYFSSYPPNNYSDENTGFNGWLVGVTPLPNGQYKGTYYGYMY</sequence>
<name>A0A223D3Y2_9BACL</name>
<accession>A0A223D3Y2</accession>
<keyword evidence="1" id="KW-0732">Signal</keyword>
<evidence type="ECO:0000313" key="3">
    <source>
        <dbReference type="Proteomes" id="UP000214688"/>
    </source>
</evidence>
<organism evidence="2 3">
    <name type="scientific">Tumebacillus algifaecis</name>
    <dbReference type="NCBI Taxonomy" id="1214604"/>
    <lineage>
        <taxon>Bacteria</taxon>
        <taxon>Bacillati</taxon>
        <taxon>Bacillota</taxon>
        <taxon>Bacilli</taxon>
        <taxon>Bacillales</taxon>
        <taxon>Alicyclobacillaceae</taxon>
        <taxon>Tumebacillus</taxon>
    </lineage>
</organism>
<feature type="chain" id="PRO_5012262501" evidence="1">
    <location>
        <begin position="28"/>
        <end position="87"/>
    </location>
</feature>
<proteinExistence type="predicted"/>
<gene>
    <name evidence="2" type="ORF">CIG75_15740</name>
</gene>
<reference evidence="2 3" key="1">
    <citation type="journal article" date="2015" name="Int. J. Syst. Evol. Microbiol.">
        <title>Tumebacillus algifaecis sp. nov., isolated from decomposing algal scum.</title>
        <authorList>
            <person name="Wu Y.F."/>
            <person name="Zhang B."/>
            <person name="Xing P."/>
            <person name="Wu Q.L."/>
            <person name="Liu S.J."/>
        </authorList>
    </citation>
    <scope>NUCLEOTIDE SEQUENCE [LARGE SCALE GENOMIC DNA]</scope>
    <source>
        <strain evidence="2 3">THMBR28</strain>
    </source>
</reference>
<dbReference type="Proteomes" id="UP000214688">
    <property type="component" value="Chromosome"/>
</dbReference>
<feature type="signal peptide" evidence="1">
    <location>
        <begin position="1"/>
        <end position="27"/>
    </location>
</feature>
<dbReference type="KEGG" id="tab:CIG75_15740"/>
<keyword evidence="3" id="KW-1185">Reference proteome</keyword>
<evidence type="ECO:0000256" key="1">
    <source>
        <dbReference type="SAM" id="SignalP"/>
    </source>
</evidence>
<protein>
    <submittedName>
        <fullName evidence="2">Uncharacterized protein</fullName>
    </submittedName>
</protein>
<dbReference type="AlphaFoldDB" id="A0A223D3Y2"/>
<dbReference type="RefSeq" id="WP_094237483.1">
    <property type="nucleotide sequence ID" value="NZ_CP022657.1"/>
</dbReference>
<evidence type="ECO:0000313" key="2">
    <source>
        <dbReference type="EMBL" id="ASS76250.1"/>
    </source>
</evidence>
<dbReference type="EMBL" id="CP022657">
    <property type="protein sequence ID" value="ASS76250.1"/>
    <property type="molecule type" value="Genomic_DNA"/>
</dbReference>